<feature type="compositionally biased region" description="Basic and acidic residues" evidence="1">
    <location>
        <begin position="60"/>
        <end position="77"/>
    </location>
</feature>
<reference evidence="3 4" key="1">
    <citation type="submission" date="2014-04" db="EMBL/GenBank/DDBJ databases">
        <authorList>
            <consortium name="DOE Joint Genome Institute"/>
            <person name="Kuo A."/>
            <person name="Martino E."/>
            <person name="Perotto S."/>
            <person name="Kohler A."/>
            <person name="Nagy L.G."/>
            <person name="Floudas D."/>
            <person name="Copeland A."/>
            <person name="Barry K.W."/>
            <person name="Cichocki N."/>
            <person name="Veneault-Fourrey C."/>
            <person name="LaButti K."/>
            <person name="Lindquist E.A."/>
            <person name="Lipzen A."/>
            <person name="Lundell T."/>
            <person name="Morin E."/>
            <person name="Murat C."/>
            <person name="Sun H."/>
            <person name="Tunlid A."/>
            <person name="Henrissat B."/>
            <person name="Grigoriev I.V."/>
            <person name="Hibbett D.S."/>
            <person name="Martin F."/>
            <person name="Nordberg H.P."/>
            <person name="Cantor M.N."/>
            <person name="Hua S.X."/>
        </authorList>
    </citation>
    <scope>NUCLEOTIDE SEQUENCE [LARGE SCALE GENOMIC DNA]</scope>
    <source>
        <strain evidence="3 4">Zn</strain>
    </source>
</reference>
<feature type="domain" description="BZIP" evidence="2">
    <location>
        <begin position="45"/>
        <end position="60"/>
    </location>
</feature>
<dbReference type="OrthoDB" id="5387389at2759"/>
<evidence type="ECO:0000259" key="2">
    <source>
        <dbReference type="PROSITE" id="PS00036"/>
    </source>
</evidence>
<dbReference type="PANTHER" id="PTHR39607">
    <property type="entry name" value="XANTHOCILLIN BIOSYNTHESIS CLUSTER TRANSCRIPTION FACTOR XANC-RELATED"/>
    <property type="match status" value="1"/>
</dbReference>
<dbReference type="GO" id="GO:0003700">
    <property type="term" value="F:DNA-binding transcription factor activity"/>
    <property type="evidence" value="ECO:0007669"/>
    <property type="project" value="InterPro"/>
</dbReference>
<reference evidence="4" key="2">
    <citation type="submission" date="2015-01" db="EMBL/GenBank/DDBJ databases">
        <title>Evolutionary Origins and Diversification of the Mycorrhizal Mutualists.</title>
        <authorList>
            <consortium name="DOE Joint Genome Institute"/>
            <consortium name="Mycorrhizal Genomics Consortium"/>
            <person name="Kohler A."/>
            <person name="Kuo A."/>
            <person name="Nagy L.G."/>
            <person name="Floudas D."/>
            <person name="Copeland A."/>
            <person name="Barry K.W."/>
            <person name="Cichocki N."/>
            <person name="Veneault-Fourrey C."/>
            <person name="LaButti K."/>
            <person name="Lindquist E.A."/>
            <person name="Lipzen A."/>
            <person name="Lundell T."/>
            <person name="Morin E."/>
            <person name="Murat C."/>
            <person name="Riley R."/>
            <person name="Ohm R."/>
            <person name="Sun H."/>
            <person name="Tunlid A."/>
            <person name="Henrissat B."/>
            <person name="Grigoriev I.V."/>
            <person name="Hibbett D.S."/>
            <person name="Martin F."/>
        </authorList>
    </citation>
    <scope>NUCLEOTIDE SEQUENCE [LARGE SCALE GENOMIC DNA]</scope>
    <source>
        <strain evidence="4">Zn</strain>
    </source>
</reference>
<feature type="compositionally biased region" description="Basic and acidic residues" evidence="1">
    <location>
        <begin position="139"/>
        <end position="149"/>
    </location>
</feature>
<dbReference type="EMBL" id="KN832873">
    <property type="protein sequence ID" value="KIN03782.1"/>
    <property type="molecule type" value="Genomic_DNA"/>
</dbReference>
<dbReference type="CDD" id="cd14688">
    <property type="entry name" value="bZIP_YAP"/>
    <property type="match status" value="1"/>
</dbReference>
<accession>A0A0C3HN90</accession>
<dbReference type="InParanoid" id="A0A0C3HN90"/>
<feature type="region of interest" description="Disordered" evidence="1">
    <location>
        <begin position="1"/>
        <end position="98"/>
    </location>
</feature>
<evidence type="ECO:0000313" key="3">
    <source>
        <dbReference type="EMBL" id="KIN03782.1"/>
    </source>
</evidence>
<feature type="compositionally biased region" description="Basic and acidic residues" evidence="1">
    <location>
        <begin position="114"/>
        <end position="132"/>
    </location>
</feature>
<dbReference type="PROSITE" id="PS00036">
    <property type="entry name" value="BZIP_BASIC"/>
    <property type="match status" value="1"/>
</dbReference>
<dbReference type="HOGENOM" id="CLU_088026_2_0_1"/>
<dbReference type="InterPro" id="IPR004827">
    <property type="entry name" value="bZIP"/>
</dbReference>
<gene>
    <name evidence="3" type="ORF">OIDMADRAFT_118541</name>
</gene>
<feature type="compositionally biased region" description="Gly residues" evidence="1">
    <location>
        <begin position="166"/>
        <end position="177"/>
    </location>
</feature>
<dbReference type="Proteomes" id="UP000054321">
    <property type="component" value="Unassembled WGS sequence"/>
</dbReference>
<feature type="region of interest" description="Disordered" evidence="1">
    <location>
        <begin position="112"/>
        <end position="177"/>
    </location>
</feature>
<name>A0A0C3HN90_OIDMZ</name>
<evidence type="ECO:0000256" key="1">
    <source>
        <dbReference type="SAM" id="MobiDB-lite"/>
    </source>
</evidence>
<feature type="compositionally biased region" description="Basic and acidic residues" evidence="1">
    <location>
        <begin position="31"/>
        <end position="47"/>
    </location>
</feature>
<organism evidence="3 4">
    <name type="scientific">Oidiodendron maius (strain Zn)</name>
    <dbReference type="NCBI Taxonomy" id="913774"/>
    <lineage>
        <taxon>Eukaryota</taxon>
        <taxon>Fungi</taxon>
        <taxon>Dikarya</taxon>
        <taxon>Ascomycota</taxon>
        <taxon>Pezizomycotina</taxon>
        <taxon>Leotiomycetes</taxon>
        <taxon>Leotiomycetes incertae sedis</taxon>
        <taxon>Myxotrichaceae</taxon>
        <taxon>Oidiodendron</taxon>
    </lineage>
</organism>
<protein>
    <recommendedName>
        <fullName evidence="2">BZIP domain-containing protein</fullName>
    </recommendedName>
</protein>
<dbReference type="AlphaFoldDB" id="A0A0C3HN90"/>
<sequence>MSSSHRSSHHHSSSSSKGKGKGRSSSSSSKSHKDDWSEITDPDERRRVQNRIAQRKFRDKAKETKERQEREARDRAHAGNAYNIPDPTEMGADDELSGLPWGSLSLKYVVSRGMARESESWRGSPKDEDRSYDGSQGRASDDRDAHYEEDSTYYGEGDHAYYDYGSGSGSGHGGSSG</sequence>
<dbReference type="InterPro" id="IPR052635">
    <property type="entry name" value="Sec_Metab_Biosynth_Reg"/>
</dbReference>
<evidence type="ECO:0000313" key="4">
    <source>
        <dbReference type="Proteomes" id="UP000054321"/>
    </source>
</evidence>
<dbReference type="PANTHER" id="PTHR39607:SF2">
    <property type="entry name" value="BZIP DOMAIN-CONTAINING PROTEIN"/>
    <property type="match status" value="1"/>
</dbReference>
<feature type="compositionally biased region" description="Basic residues" evidence="1">
    <location>
        <begin position="1"/>
        <end position="22"/>
    </location>
</feature>
<proteinExistence type="predicted"/>
<keyword evidence="4" id="KW-1185">Reference proteome</keyword>